<keyword evidence="4 7" id="KW-0812">Transmembrane</keyword>
<dbReference type="FunFam" id="1.20.1720.10:FF:000004">
    <property type="entry name" value="EmrB/QacA family drug resistance transporter"/>
    <property type="match status" value="1"/>
</dbReference>
<evidence type="ECO:0000256" key="4">
    <source>
        <dbReference type="ARBA" id="ARBA00022692"/>
    </source>
</evidence>
<feature type="transmembrane region" description="Helical" evidence="7">
    <location>
        <begin position="158"/>
        <end position="177"/>
    </location>
</feature>
<reference evidence="9" key="1">
    <citation type="submission" date="2013-11" db="EMBL/GenBank/DDBJ databases">
        <title>Draft genome sequence of the broad-host-range Rhizobium sp. LPU83 strain, a member of the low-genetic diversity Oregon-like Rhizobium sp. group.</title>
        <authorList>
            <person name="Wibberg D."/>
            <person name="Puehler A."/>
            <person name="Schlueter A."/>
        </authorList>
    </citation>
    <scope>NUCLEOTIDE SEQUENCE [LARGE SCALE GENOMIC DNA]</scope>
    <source>
        <strain evidence="9">LPU83</strain>
    </source>
</reference>
<dbReference type="Gene3D" id="1.20.1250.20">
    <property type="entry name" value="MFS general substrate transporter like domains"/>
    <property type="match status" value="1"/>
</dbReference>
<sequence>MSCLNIHSERRFMNTQIAAAPLVTDHRRRFILFLFLMAAMFMATLDNQIVATALPTIVGEFGHLERFGWIGSAYLLAVSAVMPLYGKLGDLFGRKYVMMAAIMIFTVGSAVCGLAISMNTLIAARVLQGLGGGGIMVSIFAVNADLFEPRERARYQSYSSLVLMASGAIGPVLGGAMSDLFGWRSIFLVNVPIGFVVLVGLAVMLPYRKPNRRPRIDYAGALLLALTTASIVLAADGAQLFGSLVAPQNLAMVVLGVAAVIGWVFVERRAAEPIVPLSLFRNSTFSLLLVMSIMSGAIGIGMVNYFALFLQTTTGLSPSAAGAFFILLTGGIVCGSLSAGRIISITGRYKPFAIASLTCSAIAFVLLTQVHAGTPVLLIGAVMALHGFGVGLAQQVPVVGVQNAAPARDVGAATGSVTLSRMGGASIAISIYGAIVGSQLGKTGLSIPGVTDIEQLTPKMLAALPEVARQAVAEAYANAFIPLFMASCAIALIGLCAALMLKPTQLPRVAEVRPAASAEAAE</sequence>
<evidence type="ECO:0000256" key="7">
    <source>
        <dbReference type="SAM" id="Phobius"/>
    </source>
</evidence>
<feature type="transmembrane region" description="Helical" evidence="7">
    <location>
        <begin position="122"/>
        <end position="146"/>
    </location>
</feature>
<dbReference type="Pfam" id="PF07690">
    <property type="entry name" value="MFS_1"/>
    <property type="match status" value="1"/>
</dbReference>
<proteinExistence type="predicted"/>
<feature type="transmembrane region" description="Helical" evidence="7">
    <location>
        <begin position="97"/>
        <end position="116"/>
    </location>
</feature>
<dbReference type="InterPro" id="IPR036259">
    <property type="entry name" value="MFS_trans_sf"/>
</dbReference>
<comment type="subcellular location">
    <subcellularLocation>
        <location evidence="1">Cell membrane</location>
        <topology evidence="1">Multi-pass membrane protein</topology>
    </subcellularLocation>
</comment>
<dbReference type="CDD" id="cd17502">
    <property type="entry name" value="MFS_Azr1_MDR_like"/>
    <property type="match status" value="1"/>
</dbReference>
<keyword evidence="5 7" id="KW-1133">Transmembrane helix</keyword>
<keyword evidence="10" id="KW-1185">Reference proteome</keyword>
<evidence type="ECO:0000259" key="8">
    <source>
        <dbReference type="PROSITE" id="PS50850"/>
    </source>
</evidence>
<keyword evidence="3" id="KW-1003">Cell membrane</keyword>
<feature type="domain" description="Major facilitator superfamily (MFS) profile" evidence="8">
    <location>
        <begin position="32"/>
        <end position="506"/>
    </location>
</feature>
<feature type="transmembrane region" description="Helical" evidence="7">
    <location>
        <begin position="320"/>
        <end position="340"/>
    </location>
</feature>
<gene>
    <name evidence="9" type="ORF">LPU83_4068</name>
</gene>
<dbReference type="Proteomes" id="UP000019443">
    <property type="component" value="Chromosome"/>
</dbReference>
<feature type="transmembrane region" description="Helical" evidence="7">
    <location>
        <begin position="30"/>
        <end position="54"/>
    </location>
</feature>
<keyword evidence="6 7" id="KW-0472">Membrane</keyword>
<dbReference type="PANTHER" id="PTHR23501">
    <property type="entry name" value="MAJOR FACILITATOR SUPERFAMILY"/>
    <property type="match status" value="1"/>
</dbReference>
<protein>
    <submittedName>
        <fullName evidence="9">Major facilitator superfamily MFS-1</fullName>
    </submittedName>
</protein>
<dbReference type="eggNOG" id="COG2814">
    <property type="taxonomic scope" value="Bacteria"/>
</dbReference>
<name>W6RL88_9HYPH</name>
<dbReference type="PANTHER" id="PTHR23501:SF197">
    <property type="entry name" value="COMD"/>
    <property type="match status" value="1"/>
</dbReference>
<feature type="transmembrane region" description="Helical" evidence="7">
    <location>
        <begin position="66"/>
        <end position="85"/>
    </location>
</feature>
<feature type="transmembrane region" description="Helical" evidence="7">
    <location>
        <begin position="479"/>
        <end position="501"/>
    </location>
</feature>
<feature type="transmembrane region" description="Helical" evidence="7">
    <location>
        <begin position="376"/>
        <end position="393"/>
    </location>
</feature>
<evidence type="ECO:0000256" key="1">
    <source>
        <dbReference type="ARBA" id="ARBA00004651"/>
    </source>
</evidence>
<dbReference type="InterPro" id="IPR020846">
    <property type="entry name" value="MFS_dom"/>
</dbReference>
<dbReference type="GO" id="GO:0005886">
    <property type="term" value="C:plasma membrane"/>
    <property type="evidence" value="ECO:0007669"/>
    <property type="project" value="UniProtKB-SubCell"/>
</dbReference>
<dbReference type="GO" id="GO:0022857">
    <property type="term" value="F:transmembrane transporter activity"/>
    <property type="evidence" value="ECO:0007669"/>
    <property type="project" value="InterPro"/>
</dbReference>
<evidence type="ECO:0000256" key="3">
    <source>
        <dbReference type="ARBA" id="ARBA00022475"/>
    </source>
</evidence>
<evidence type="ECO:0000256" key="6">
    <source>
        <dbReference type="ARBA" id="ARBA00023136"/>
    </source>
</evidence>
<evidence type="ECO:0000313" key="10">
    <source>
        <dbReference type="Proteomes" id="UP000019443"/>
    </source>
</evidence>
<organism evidence="9 10">
    <name type="scientific">Rhizobium favelukesii</name>
    <dbReference type="NCBI Taxonomy" id="348824"/>
    <lineage>
        <taxon>Bacteria</taxon>
        <taxon>Pseudomonadati</taxon>
        <taxon>Pseudomonadota</taxon>
        <taxon>Alphaproteobacteria</taxon>
        <taxon>Hyphomicrobiales</taxon>
        <taxon>Rhizobiaceae</taxon>
        <taxon>Rhizobium/Agrobacterium group</taxon>
        <taxon>Rhizobium</taxon>
    </lineage>
</organism>
<evidence type="ECO:0000256" key="5">
    <source>
        <dbReference type="ARBA" id="ARBA00022989"/>
    </source>
</evidence>
<keyword evidence="2" id="KW-0813">Transport</keyword>
<feature type="transmembrane region" description="Helical" evidence="7">
    <location>
        <begin position="247"/>
        <end position="266"/>
    </location>
</feature>
<feature type="transmembrane region" description="Helical" evidence="7">
    <location>
        <begin position="352"/>
        <end position="370"/>
    </location>
</feature>
<evidence type="ECO:0000256" key="2">
    <source>
        <dbReference type="ARBA" id="ARBA00022448"/>
    </source>
</evidence>
<dbReference type="EMBL" id="HG916852">
    <property type="protein sequence ID" value="CDM59703.1"/>
    <property type="molecule type" value="Genomic_DNA"/>
</dbReference>
<dbReference type="KEGG" id="rhl:LPU83_4068"/>
<feature type="transmembrane region" description="Helical" evidence="7">
    <location>
        <begin position="183"/>
        <end position="204"/>
    </location>
</feature>
<dbReference type="PROSITE" id="PS50850">
    <property type="entry name" value="MFS"/>
    <property type="match status" value="1"/>
</dbReference>
<dbReference type="InterPro" id="IPR011701">
    <property type="entry name" value="MFS"/>
</dbReference>
<dbReference type="Gene3D" id="1.20.1720.10">
    <property type="entry name" value="Multidrug resistance protein D"/>
    <property type="match status" value="1"/>
</dbReference>
<accession>W6RL88</accession>
<dbReference type="PATRIC" id="fig|348824.6.peg.4362"/>
<feature type="transmembrane region" description="Helical" evidence="7">
    <location>
        <begin position="287"/>
        <end position="308"/>
    </location>
</feature>
<dbReference type="AlphaFoldDB" id="W6RL88"/>
<feature type="transmembrane region" description="Helical" evidence="7">
    <location>
        <begin position="216"/>
        <end position="235"/>
    </location>
</feature>
<dbReference type="HOGENOM" id="CLU_000960_22_3_5"/>
<dbReference type="SUPFAM" id="SSF103473">
    <property type="entry name" value="MFS general substrate transporter"/>
    <property type="match status" value="1"/>
</dbReference>
<evidence type="ECO:0000313" key="9">
    <source>
        <dbReference type="EMBL" id="CDM59703.1"/>
    </source>
</evidence>